<dbReference type="Gene3D" id="2.60.120.260">
    <property type="entry name" value="Galactose-binding domain-like"/>
    <property type="match status" value="1"/>
</dbReference>
<dbReference type="OrthoDB" id="9757947at2"/>
<dbReference type="RefSeq" id="WP_090119405.1">
    <property type="nucleotide sequence ID" value="NZ_FNNJ01000001.1"/>
</dbReference>
<dbReference type="Proteomes" id="UP000199595">
    <property type="component" value="Unassembled WGS sequence"/>
</dbReference>
<dbReference type="Gene3D" id="2.130.10.10">
    <property type="entry name" value="YVTN repeat-like/Quinoprotein amine dehydrogenase"/>
    <property type="match status" value="5"/>
</dbReference>
<sequence>MKFSRIIMLLMLFPLIGLAQEFSSGFENSLSSEWHSDTKGAGLSKFEISTVSKYQGANGFHMDFSATGQKGNLWTPKNLTFESGVKYRISFWYKTLEPTDNNETNIKIFDDGGTKIGHINVNALTNTEWTKYTTEYTSTASGTACQVLFSFRPSNSGGSAYYLDDFLVEEIIDNSAFFNSLRSFDVVSDESIVWKQFGPGMSGNNKGAQWHPTDSDVLYIAPNMGNAYRSTDRGFTYETMMNFDAPSYSNGIRGPRDFTSIDFSRVNPDYGFCTDENNKGIYHSTDKGKTWELQDKFGGAYLSCVTVDPNNENVWFVGAGRMRNLGRILFPQATPRGTYTDSNSEGKIWKSTDKGVNWTLFNAGLDSNADVETIIVDPENSSTVYASTNYGFYKSIDGGVNWMKKTVEAGGLDVIRSFTMHHNTSSGDLTFYVISSVMWQANGSSVEDLSGGIFKSTDRGETWQKVNGNIALDLTQFSSNYQIKKSFYGAVGYFFGISDSEAQSTYSTLPSSITQRFNTITVDPNDPNNVYVNNMYSNASDNNFKPGQIWRSKDGGVNWYVTFRNGKNWNSGSDIAYWQGRGNPTGSNVSIKYLNHWVNRDDYERKSCNFMKFNANGTVLHTQMAKISLMSYDGGDTWVDIDDQETTTPESYVGAGNSNVPGHGFFQHIDIRDKVFCAAGENTLWVTNDEGEEVRAGAQAATAYKIGDDEQSLSAYAIHPNDINIHYALFFRQTGKGKLYRSTDGGVNWEHHGTPIPTWPDNPDISGGDQSVHQLSFIIDKSNPNYMYFCVPVRSDKIQYVGQSVGEYGVYKSSDGGETWSKKNSGLPNSPDASAAYPGPDVTAVAIDPSNANILYATLEGTDGGLYKSIDRGENWLEVSSVATLLSRYGVNDIHFANDGKVYITTGFTWWDDDEGGLWVSEDNMATWTRIFDFPWVYRVETANYDSNTILISTFGNNANDNRNPGTYLSKDSGQTWIKINKGNGQSDRINDIAIDNYTPGKYYVSTYGSGWYVALDPNPNTLSVKNENVLKNDIYIYPNPVSDTFRIKGFKTGFNLQIYSVEGKLLKKFNKNNKNNKNSFSVSNLNSGIYIYTISNSNNERVKSGKFIKL</sequence>
<dbReference type="InterPro" id="IPR008979">
    <property type="entry name" value="Galactose-bd-like_sf"/>
</dbReference>
<dbReference type="NCBIfam" id="TIGR04183">
    <property type="entry name" value="Por_Secre_tail"/>
    <property type="match status" value="1"/>
</dbReference>
<proteinExistence type="predicted"/>
<dbReference type="GO" id="GO:0010411">
    <property type="term" value="P:xyloglucan metabolic process"/>
    <property type="evidence" value="ECO:0007669"/>
    <property type="project" value="TreeGrafter"/>
</dbReference>
<accession>A0A1H2SU06</accession>
<dbReference type="AlphaFoldDB" id="A0A1H2SU06"/>
<keyword evidence="1 2" id="KW-0732">Signal</keyword>
<evidence type="ECO:0000259" key="3">
    <source>
        <dbReference type="Pfam" id="PF18962"/>
    </source>
</evidence>
<feature type="domain" description="Secretion system C-terminal sorting" evidence="3">
    <location>
        <begin position="1037"/>
        <end position="1104"/>
    </location>
</feature>
<dbReference type="SUPFAM" id="SSF49785">
    <property type="entry name" value="Galactose-binding domain-like"/>
    <property type="match status" value="1"/>
</dbReference>
<dbReference type="InterPro" id="IPR026444">
    <property type="entry name" value="Secre_tail"/>
</dbReference>
<dbReference type="InterPro" id="IPR036278">
    <property type="entry name" value="Sialidase_sf"/>
</dbReference>
<reference evidence="4 5" key="1">
    <citation type="submission" date="2016-10" db="EMBL/GenBank/DDBJ databases">
        <authorList>
            <person name="de Groot N.N."/>
        </authorList>
    </citation>
    <scope>NUCLEOTIDE SEQUENCE [LARGE SCALE GENOMIC DNA]</scope>
    <source>
        <strain evidence="4 5">DSM 24956</strain>
    </source>
</reference>
<keyword evidence="5" id="KW-1185">Reference proteome</keyword>
<dbReference type="SUPFAM" id="SSF110296">
    <property type="entry name" value="Oligoxyloglucan reducing end-specific cellobiohydrolase"/>
    <property type="match status" value="2"/>
</dbReference>
<evidence type="ECO:0000313" key="4">
    <source>
        <dbReference type="EMBL" id="SDW34514.1"/>
    </source>
</evidence>
<feature type="chain" id="PRO_5011776481" evidence="2">
    <location>
        <begin position="20"/>
        <end position="1111"/>
    </location>
</feature>
<evidence type="ECO:0000256" key="1">
    <source>
        <dbReference type="ARBA" id="ARBA00022729"/>
    </source>
</evidence>
<dbReference type="CDD" id="cd15482">
    <property type="entry name" value="Sialidase_non-viral"/>
    <property type="match status" value="2"/>
</dbReference>
<name>A0A1H2SU06_9FLAO</name>
<dbReference type="InterPro" id="IPR015943">
    <property type="entry name" value="WD40/YVTN_repeat-like_dom_sf"/>
</dbReference>
<evidence type="ECO:0000256" key="2">
    <source>
        <dbReference type="SAM" id="SignalP"/>
    </source>
</evidence>
<gene>
    <name evidence="4" type="ORF">SAMN05444411_101525</name>
</gene>
<dbReference type="PANTHER" id="PTHR43739:SF5">
    <property type="entry name" value="EXO-ALPHA-SIALIDASE"/>
    <property type="match status" value="1"/>
</dbReference>
<dbReference type="STRING" id="762486.SAMN05444411_101525"/>
<dbReference type="InterPro" id="IPR052025">
    <property type="entry name" value="Xyloglucanase_GH74"/>
</dbReference>
<dbReference type="PANTHER" id="PTHR43739">
    <property type="entry name" value="XYLOGLUCANASE (EUROFUNG)"/>
    <property type="match status" value="1"/>
</dbReference>
<dbReference type="EMBL" id="FNNJ01000001">
    <property type="protein sequence ID" value="SDW34514.1"/>
    <property type="molecule type" value="Genomic_DNA"/>
</dbReference>
<dbReference type="SUPFAM" id="SSF50939">
    <property type="entry name" value="Sialidases"/>
    <property type="match status" value="1"/>
</dbReference>
<dbReference type="Pfam" id="PF18962">
    <property type="entry name" value="Por_Secre_tail"/>
    <property type="match status" value="1"/>
</dbReference>
<feature type="signal peptide" evidence="2">
    <location>
        <begin position="1"/>
        <end position="19"/>
    </location>
</feature>
<evidence type="ECO:0000313" key="5">
    <source>
        <dbReference type="Proteomes" id="UP000199595"/>
    </source>
</evidence>
<organism evidence="4 5">
    <name type="scientific">Lutibacter oricola</name>
    <dbReference type="NCBI Taxonomy" id="762486"/>
    <lineage>
        <taxon>Bacteria</taxon>
        <taxon>Pseudomonadati</taxon>
        <taxon>Bacteroidota</taxon>
        <taxon>Flavobacteriia</taxon>
        <taxon>Flavobacteriales</taxon>
        <taxon>Flavobacteriaceae</taxon>
        <taxon>Lutibacter</taxon>
    </lineage>
</organism>
<protein>
    <submittedName>
        <fullName evidence="4">Por secretion system C-terminal sorting domain-containing protein</fullName>
    </submittedName>
</protein>